<dbReference type="InterPro" id="IPR036185">
    <property type="entry name" value="DNA_heli_DnaB-like_N_sf"/>
</dbReference>
<evidence type="ECO:0000256" key="13">
    <source>
        <dbReference type="RuleBase" id="RU362085"/>
    </source>
</evidence>
<evidence type="ECO:0000256" key="6">
    <source>
        <dbReference type="ARBA" id="ARBA00022806"/>
    </source>
</evidence>
<organism evidence="15 16">
    <name type="scientific">Usitatibacter rugosus</name>
    <dbReference type="NCBI Taxonomy" id="2732067"/>
    <lineage>
        <taxon>Bacteria</taxon>
        <taxon>Pseudomonadati</taxon>
        <taxon>Pseudomonadota</taxon>
        <taxon>Betaproteobacteria</taxon>
        <taxon>Nitrosomonadales</taxon>
        <taxon>Usitatibacteraceae</taxon>
        <taxon>Usitatibacter</taxon>
    </lineage>
</organism>
<dbReference type="InterPro" id="IPR007694">
    <property type="entry name" value="DNA_helicase_DnaB-like_C"/>
</dbReference>
<keyword evidence="9" id="KW-0413">Isomerase</keyword>
<keyword evidence="4 13" id="KW-0547">Nucleotide-binding</keyword>
<accession>A0A6M4GZ34</accession>
<dbReference type="RefSeq" id="WP_171093228.1">
    <property type="nucleotide sequence ID" value="NZ_CP053069.1"/>
</dbReference>
<dbReference type="PANTHER" id="PTHR30153">
    <property type="entry name" value="REPLICATIVE DNA HELICASE DNAB"/>
    <property type="match status" value="1"/>
</dbReference>
<dbReference type="Gene3D" id="3.40.50.300">
    <property type="entry name" value="P-loop containing nucleotide triphosphate hydrolases"/>
    <property type="match status" value="1"/>
</dbReference>
<proteinExistence type="inferred from homology"/>
<dbReference type="GO" id="GO:0005829">
    <property type="term" value="C:cytosol"/>
    <property type="evidence" value="ECO:0007669"/>
    <property type="project" value="TreeGrafter"/>
</dbReference>
<dbReference type="Pfam" id="PF03796">
    <property type="entry name" value="DnaB_C"/>
    <property type="match status" value="1"/>
</dbReference>
<comment type="function">
    <text evidence="10 13">The main replicative DNA helicase, it participates in initiation and elongation during chromosome replication. Travels ahead of the DNA replisome, separating dsDNA into templates for DNA synthesis. A processive ATP-dependent 5'-3' DNA helicase it has DNA-dependent ATPase activity.</text>
</comment>
<dbReference type="CDD" id="cd00984">
    <property type="entry name" value="DnaB_C"/>
    <property type="match status" value="1"/>
</dbReference>
<dbReference type="NCBIfam" id="NF004384">
    <property type="entry name" value="PRK05748.1"/>
    <property type="match status" value="1"/>
</dbReference>
<name>A0A6M4GZ34_9PROT</name>
<keyword evidence="2 13" id="KW-0639">Primosome</keyword>
<comment type="similarity">
    <text evidence="1 13">Belongs to the helicase family. DnaB subfamily.</text>
</comment>
<dbReference type="FunFam" id="1.10.860.10:FF:000001">
    <property type="entry name" value="Replicative DNA helicase"/>
    <property type="match status" value="1"/>
</dbReference>
<dbReference type="NCBIfam" id="TIGR00665">
    <property type="entry name" value="DnaB"/>
    <property type="match status" value="1"/>
</dbReference>
<sequence>MPTVPANDRFPPPGSVPGDMQVESLRLPPHSVEAEQAVLGGLLLSNQAWDRIGDVITESDFYRHDHRLIWRTVTRLVEDNKPADVLTVSEAFKVSGELQEIGGLAYLHQLATGTPSAANIRRYAEIVRERSIMRKLAEVGTTIADNAYTPSGREAKQLLDEAEQKILEIGEKGGRSSESFQKMSLVLSEVMNRLDELHRNPAAVTGVATGFTDLDEMTTGLQAGDLVIVAGRPAMGKTSFALNVAENVALDLKLPVLVFSMEMGGTQLGLRLLGSVSKVDAQKLRTGRLDTQDWDKLGVALGKLNEAPILIDESAALNPLELRSRARRKWREYGGLGLIVVDYIQLMVAAEGGVENRATELSEISRGLKSMAKELKCPVIALSQLNRSLEQRPNKRPVMSDLRESGAIEQDADLIIFIYRDEVYDENSPDKGMAEIIVGKQRNGPIGTVKLTFLGKHTRFENYAGPSGY</sequence>
<comment type="catalytic activity">
    <reaction evidence="11 13">
        <text>ATP + H2O = ADP + phosphate + H(+)</text>
        <dbReference type="Rhea" id="RHEA:13065"/>
        <dbReference type="ChEBI" id="CHEBI:15377"/>
        <dbReference type="ChEBI" id="CHEBI:15378"/>
        <dbReference type="ChEBI" id="CHEBI:30616"/>
        <dbReference type="ChEBI" id="CHEBI:43474"/>
        <dbReference type="ChEBI" id="CHEBI:456216"/>
        <dbReference type="EC" id="5.6.2.3"/>
    </reaction>
</comment>
<dbReference type="SUPFAM" id="SSF52540">
    <property type="entry name" value="P-loop containing nucleoside triphosphate hydrolases"/>
    <property type="match status" value="1"/>
</dbReference>
<dbReference type="GO" id="GO:0003677">
    <property type="term" value="F:DNA binding"/>
    <property type="evidence" value="ECO:0007669"/>
    <property type="project" value="UniProtKB-UniRule"/>
</dbReference>
<dbReference type="GO" id="GO:0016787">
    <property type="term" value="F:hydrolase activity"/>
    <property type="evidence" value="ECO:0007669"/>
    <property type="project" value="UniProtKB-KW"/>
</dbReference>
<dbReference type="InterPro" id="IPR016136">
    <property type="entry name" value="DNA_helicase_N/primase_C"/>
</dbReference>
<evidence type="ECO:0000256" key="8">
    <source>
        <dbReference type="ARBA" id="ARBA00023125"/>
    </source>
</evidence>
<evidence type="ECO:0000256" key="4">
    <source>
        <dbReference type="ARBA" id="ARBA00022741"/>
    </source>
</evidence>
<keyword evidence="5 13" id="KW-0378">Hydrolase</keyword>
<dbReference type="InterPro" id="IPR007692">
    <property type="entry name" value="DNA_helicase_DnaB"/>
</dbReference>
<keyword evidence="6 13" id="KW-0347">Helicase</keyword>
<evidence type="ECO:0000256" key="10">
    <source>
        <dbReference type="ARBA" id="ARBA00044932"/>
    </source>
</evidence>
<gene>
    <name evidence="15" type="primary">dnaB</name>
    <name evidence="15" type="ORF">DSM104443_02765</name>
</gene>
<feature type="domain" description="SF4 helicase" evidence="14">
    <location>
        <begin position="200"/>
        <end position="467"/>
    </location>
</feature>
<dbReference type="InterPro" id="IPR027417">
    <property type="entry name" value="P-loop_NTPase"/>
</dbReference>
<dbReference type="KEGG" id="uru:DSM104443_02765"/>
<dbReference type="SMART" id="SM00382">
    <property type="entry name" value="AAA"/>
    <property type="match status" value="1"/>
</dbReference>
<keyword evidence="16" id="KW-1185">Reference proteome</keyword>
<evidence type="ECO:0000256" key="1">
    <source>
        <dbReference type="ARBA" id="ARBA00008428"/>
    </source>
</evidence>
<dbReference type="EC" id="5.6.2.3" evidence="12 13"/>
<evidence type="ECO:0000256" key="5">
    <source>
        <dbReference type="ARBA" id="ARBA00022801"/>
    </source>
</evidence>
<dbReference type="GO" id="GO:1990077">
    <property type="term" value="C:primosome complex"/>
    <property type="evidence" value="ECO:0007669"/>
    <property type="project" value="UniProtKB-UniRule"/>
</dbReference>
<dbReference type="Pfam" id="PF00772">
    <property type="entry name" value="DnaB"/>
    <property type="match status" value="1"/>
</dbReference>
<evidence type="ECO:0000256" key="9">
    <source>
        <dbReference type="ARBA" id="ARBA00023235"/>
    </source>
</evidence>
<dbReference type="PANTHER" id="PTHR30153:SF2">
    <property type="entry name" value="REPLICATIVE DNA HELICASE"/>
    <property type="match status" value="1"/>
</dbReference>
<keyword evidence="3 13" id="KW-0235">DNA replication</keyword>
<dbReference type="Gene3D" id="1.10.860.10">
    <property type="entry name" value="DNAb Helicase, Chain A"/>
    <property type="match status" value="1"/>
</dbReference>
<evidence type="ECO:0000256" key="11">
    <source>
        <dbReference type="ARBA" id="ARBA00048954"/>
    </source>
</evidence>
<evidence type="ECO:0000313" key="16">
    <source>
        <dbReference type="Proteomes" id="UP000501534"/>
    </source>
</evidence>
<evidence type="ECO:0000256" key="7">
    <source>
        <dbReference type="ARBA" id="ARBA00022840"/>
    </source>
</evidence>
<evidence type="ECO:0000256" key="2">
    <source>
        <dbReference type="ARBA" id="ARBA00022515"/>
    </source>
</evidence>
<dbReference type="GO" id="GO:0042802">
    <property type="term" value="F:identical protein binding"/>
    <property type="evidence" value="ECO:0007669"/>
    <property type="project" value="UniProtKB-ARBA"/>
</dbReference>
<dbReference type="PROSITE" id="PS51199">
    <property type="entry name" value="SF4_HELICASE"/>
    <property type="match status" value="1"/>
</dbReference>
<dbReference type="FunFam" id="3.40.50.300:FF:000076">
    <property type="entry name" value="Replicative DNA helicase"/>
    <property type="match status" value="1"/>
</dbReference>
<dbReference type="Proteomes" id="UP000501534">
    <property type="component" value="Chromosome"/>
</dbReference>
<keyword evidence="8 13" id="KW-0238">DNA-binding</keyword>
<protein>
    <recommendedName>
        <fullName evidence="12 13">Replicative DNA helicase</fullName>
        <ecNumber evidence="12 13">5.6.2.3</ecNumber>
    </recommendedName>
</protein>
<evidence type="ECO:0000256" key="3">
    <source>
        <dbReference type="ARBA" id="ARBA00022705"/>
    </source>
</evidence>
<evidence type="ECO:0000259" key="14">
    <source>
        <dbReference type="PROSITE" id="PS51199"/>
    </source>
</evidence>
<dbReference type="SUPFAM" id="SSF48024">
    <property type="entry name" value="N-terminal domain of DnaB helicase"/>
    <property type="match status" value="1"/>
</dbReference>
<dbReference type="InterPro" id="IPR003593">
    <property type="entry name" value="AAA+_ATPase"/>
</dbReference>
<dbReference type="GO" id="GO:0043139">
    <property type="term" value="F:5'-3' DNA helicase activity"/>
    <property type="evidence" value="ECO:0007669"/>
    <property type="project" value="UniProtKB-EC"/>
</dbReference>
<dbReference type="GO" id="GO:0006269">
    <property type="term" value="P:DNA replication, synthesis of primer"/>
    <property type="evidence" value="ECO:0007669"/>
    <property type="project" value="UniProtKB-UniRule"/>
</dbReference>
<dbReference type="AlphaFoldDB" id="A0A6M4GZ34"/>
<dbReference type="InterPro" id="IPR007693">
    <property type="entry name" value="DNA_helicase_DnaB-like_N"/>
</dbReference>
<keyword evidence="7 13" id="KW-0067">ATP-binding</keyword>
<evidence type="ECO:0000256" key="12">
    <source>
        <dbReference type="NCBIfam" id="TIGR00665"/>
    </source>
</evidence>
<evidence type="ECO:0000313" key="15">
    <source>
        <dbReference type="EMBL" id="QJR11683.1"/>
    </source>
</evidence>
<dbReference type="EMBL" id="CP053069">
    <property type="protein sequence ID" value="QJR11683.1"/>
    <property type="molecule type" value="Genomic_DNA"/>
</dbReference>
<reference evidence="15 16" key="1">
    <citation type="submission" date="2020-04" db="EMBL/GenBank/DDBJ databases">
        <title>Usitatibacter rugosus gen. nov., sp. nov. and Usitatibacter palustris sp. nov., novel members of Usitatibacteraceae fam. nov. within the order Nitrosomonadales isolated from soil.</title>
        <authorList>
            <person name="Huber K.J."/>
            <person name="Neumann-Schaal M."/>
            <person name="Geppert A."/>
            <person name="Luckner M."/>
            <person name="Wanner G."/>
            <person name="Overmann J."/>
        </authorList>
    </citation>
    <scope>NUCLEOTIDE SEQUENCE [LARGE SCALE GENOMIC DNA]</scope>
    <source>
        <strain evidence="15 16">0125_3</strain>
    </source>
</reference>
<dbReference type="GO" id="GO:0005524">
    <property type="term" value="F:ATP binding"/>
    <property type="evidence" value="ECO:0007669"/>
    <property type="project" value="UniProtKB-UniRule"/>
</dbReference>